<proteinExistence type="inferred from homology"/>
<feature type="transmembrane region" description="Helical" evidence="12">
    <location>
        <begin position="300"/>
        <end position="320"/>
    </location>
</feature>
<evidence type="ECO:0000256" key="11">
    <source>
        <dbReference type="ARBA" id="ARBA00045497"/>
    </source>
</evidence>
<dbReference type="GO" id="GO:0050897">
    <property type="term" value="F:cobalt ion binding"/>
    <property type="evidence" value="ECO:0007669"/>
    <property type="project" value="TreeGrafter"/>
</dbReference>
<comment type="subcellular location">
    <subcellularLocation>
        <location evidence="1">Cell membrane</location>
        <topology evidence="1">Multi-pass membrane protein</topology>
    </subcellularLocation>
</comment>
<dbReference type="FunFam" id="1.20.58.340:FF:000004">
    <property type="entry name" value="Magnesium transport protein CorA"/>
    <property type="match status" value="1"/>
</dbReference>
<dbReference type="STRING" id="66969.Lwal_1510"/>
<reference evidence="13 14" key="1">
    <citation type="submission" date="2015-11" db="EMBL/GenBank/DDBJ databases">
        <title>Genomic analysis of 38 Legionella species identifies large and diverse effector repertoires.</title>
        <authorList>
            <person name="Burstein D."/>
            <person name="Amaro F."/>
            <person name="Zusman T."/>
            <person name="Lifshitz Z."/>
            <person name="Cohen O."/>
            <person name="Gilbert J.A."/>
            <person name="Pupko T."/>
            <person name="Shuman H.A."/>
            <person name="Segal G."/>
        </authorList>
    </citation>
    <scope>NUCLEOTIDE SEQUENCE [LARGE SCALE GENOMIC DNA]</scope>
    <source>
        <strain evidence="13 14">ATCC 51914</strain>
    </source>
</reference>
<accession>A0A0W1ADN9</accession>
<dbReference type="Proteomes" id="UP000054729">
    <property type="component" value="Unassembled WGS sequence"/>
</dbReference>
<keyword evidence="9 12" id="KW-0472">Membrane</keyword>
<dbReference type="Pfam" id="PF01544">
    <property type="entry name" value="CorA"/>
    <property type="match status" value="1"/>
</dbReference>
<dbReference type="SUPFAM" id="SSF144083">
    <property type="entry name" value="Magnesium transport protein CorA, transmembrane region"/>
    <property type="match status" value="1"/>
</dbReference>
<evidence type="ECO:0000313" key="14">
    <source>
        <dbReference type="Proteomes" id="UP000054729"/>
    </source>
</evidence>
<dbReference type="GO" id="GO:0015087">
    <property type="term" value="F:cobalt ion transmembrane transporter activity"/>
    <property type="evidence" value="ECO:0007669"/>
    <property type="project" value="TreeGrafter"/>
</dbReference>
<evidence type="ECO:0000256" key="8">
    <source>
        <dbReference type="ARBA" id="ARBA00023065"/>
    </source>
</evidence>
<keyword evidence="14" id="KW-1185">Reference proteome</keyword>
<evidence type="ECO:0000256" key="9">
    <source>
        <dbReference type="ARBA" id="ARBA00023136"/>
    </source>
</evidence>
<protein>
    <submittedName>
        <fullName evidence="13">Magnesium and cobalt transport protein CorA</fullName>
    </submittedName>
</protein>
<evidence type="ECO:0000256" key="10">
    <source>
        <dbReference type="ARBA" id="ARBA00034269"/>
    </source>
</evidence>
<keyword evidence="5 12" id="KW-0812">Transmembrane</keyword>
<name>A0A0W1ADN9_9GAMM</name>
<dbReference type="GO" id="GO:0015095">
    <property type="term" value="F:magnesium ion transmembrane transporter activity"/>
    <property type="evidence" value="ECO:0007669"/>
    <property type="project" value="TreeGrafter"/>
</dbReference>
<feature type="transmembrane region" description="Helical" evidence="12">
    <location>
        <begin position="269"/>
        <end position="288"/>
    </location>
</feature>
<evidence type="ECO:0000256" key="6">
    <source>
        <dbReference type="ARBA" id="ARBA00022842"/>
    </source>
</evidence>
<evidence type="ECO:0000256" key="2">
    <source>
        <dbReference type="ARBA" id="ARBA00009765"/>
    </source>
</evidence>
<comment type="similarity">
    <text evidence="2">Belongs to the CorA metal ion transporter (MIT) (TC 1.A.35) family.</text>
</comment>
<evidence type="ECO:0000256" key="12">
    <source>
        <dbReference type="SAM" id="Phobius"/>
    </source>
</evidence>
<sequence>MKAFDSLVIEFDLKHHSFKRIALEELNIDRKEAHKIYWVHSDLNKRKEFKQISEKLRLPTQVSKIGAEKKCTSHMIDTNDALTLQIQHLTSHEINDNYEVDFGNLLIHLTANFCFTASAHPSPVLFEFLNNCHQSVHYAKTPCFILFLIFEGVINEYASILFDYEEITDELDIEVRKNVNNIYSEVVEAKHQVMKMKRYMIAIREILMRITSRNISVISEQCRTSLYNLSNHSHLVVNEIDSIRDVFNSLLGQIDNGLMQKMSAAMRVLTAYAAIFLPLTLITGIYGMNFEWIPELKWKYGYFWALSLLIICAVFLILFFKKKKWF</sequence>
<evidence type="ECO:0000256" key="4">
    <source>
        <dbReference type="ARBA" id="ARBA00022475"/>
    </source>
</evidence>
<evidence type="ECO:0000313" key="13">
    <source>
        <dbReference type="EMBL" id="KTD79438.1"/>
    </source>
</evidence>
<dbReference type="PANTHER" id="PTHR46494:SF1">
    <property type="entry name" value="CORA FAMILY METAL ION TRANSPORTER (EUROFUNG)"/>
    <property type="match status" value="1"/>
</dbReference>
<comment type="catalytic activity">
    <reaction evidence="10">
        <text>Mg(2+)(in) = Mg(2+)(out)</text>
        <dbReference type="Rhea" id="RHEA:29827"/>
        <dbReference type="ChEBI" id="CHEBI:18420"/>
    </reaction>
</comment>
<dbReference type="InterPro" id="IPR045861">
    <property type="entry name" value="CorA_cytoplasmic_dom"/>
</dbReference>
<dbReference type="RefSeq" id="WP_058480199.1">
    <property type="nucleotide sequence ID" value="NZ_CAAAIQ010000023.1"/>
</dbReference>
<dbReference type="PANTHER" id="PTHR46494">
    <property type="entry name" value="CORA FAMILY METAL ION TRANSPORTER (EUROFUNG)"/>
    <property type="match status" value="1"/>
</dbReference>
<evidence type="ECO:0000256" key="3">
    <source>
        <dbReference type="ARBA" id="ARBA00022448"/>
    </source>
</evidence>
<keyword evidence="3" id="KW-0813">Transport</keyword>
<dbReference type="PATRIC" id="fig|66969.6.peg.1648"/>
<evidence type="ECO:0000256" key="5">
    <source>
        <dbReference type="ARBA" id="ARBA00022692"/>
    </source>
</evidence>
<dbReference type="SUPFAM" id="SSF143865">
    <property type="entry name" value="CorA soluble domain-like"/>
    <property type="match status" value="1"/>
</dbReference>
<evidence type="ECO:0000256" key="7">
    <source>
        <dbReference type="ARBA" id="ARBA00022989"/>
    </source>
</evidence>
<organism evidence="13 14">
    <name type="scientific">Legionella waltersii</name>
    <dbReference type="NCBI Taxonomy" id="66969"/>
    <lineage>
        <taxon>Bacteria</taxon>
        <taxon>Pseudomonadati</taxon>
        <taxon>Pseudomonadota</taxon>
        <taxon>Gammaproteobacteria</taxon>
        <taxon>Legionellales</taxon>
        <taxon>Legionellaceae</taxon>
        <taxon>Legionella</taxon>
    </lineage>
</organism>
<dbReference type="EMBL" id="LNZB01000036">
    <property type="protein sequence ID" value="KTD79438.1"/>
    <property type="molecule type" value="Genomic_DNA"/>
</dbReference>
<dbReference type="GO" id="GO:0005886">
    <property type="term" value="C:plasma membrane"/>
    <property type="evidence" value="ECO:0007669"/>
    <property type="project" value="UniProtKB-SubCell"/>
</dbReference>
<dbReference type="Gene3D" id="1.20.58.340">
    <property type="entry name" value="Magnesium transport protein CorA, transmembrane region"/>
    <property type="match status" value="2"/>
</dbReference>
<keyword evidence="4" id="KW-1003">Cell membrane</keyword>
<keyword evidence="6" id="KW-0460">Magnesium</keyword>
<dbReference type="GO" id="GO:0000287">
    <property type="term" value="F:magnesium ion binding"/>
    <property type="evidence" value="ECO:0007669"/>
    <property type="project" value="TreeGrafter"/>
</dbReference>
<evidence type="ECO:0000256" key="1">
    <source>
        <dbReference type="ARBA" id="ARBA00004651"/>
    </source>
</evidence>
<comment type="function">
    <text evidence="11">Mediates influx of magnesium ions. Alternates between open and closed states. Activated by low cytoplasmic Mg(2+) levels. Inactive when cytoplasmic Mg(2+) levels are high.</text>
</comment>
<dbReference type="InterPro" id="IPR045863">
    <property type="entry name" value="CorA_TM1_TM2"/>
</dbReference>
<keyword evidence="7 12" id="KW-1133">Transmembrane helix</keyword>
<dbReference type="OrthoDB" id="9803416at2"/>
<keyword evidence="8" id="KW-0406">Ion transport</keyword>
<dbReference type="AlphaFoldDB" id="A0A0W1ADN9"/>
<comment type="caution">
    <text evidence="13">The sequence shown here is derived from an EMBL/GenBank/DDBJ whole genome shotgun (WGS) entry which is preliminary data.</text>
</comment>
<gene>
    <name evidence="13" type="ORF">Lwal_1510</name>
</gene>
<dbReference type="InterPro" id="IPR002523">
    <property type="entry name" value="MgTranspt_CorA/ZnTranspt_ZntB"/>
</dbReference>